<dbReference type="InterPro" id="IPR036291">
    <property type="entry name" value="NAD(P)-bd_dom_sf"/>
</dbReference>
<feature type="domain" description="Ketosynthase family 3 (KS3)" evidence="12">
    <location>
        <begin position="172"/>
        <end position="605"/>
    </location>
</feature>
<dbReference type="PANTHER" id="PTHR43775">
    <property type="entry name" value="FATTY ACID SYNTHASE"/>
    <property type="match status" value="1"/>
</dbReference>
<dbReference type="InterPro" id="IPR032821">
    <property type="entry name" value="PKS_assoc"/>
</dbReference>
<dbReference type="InterPro" id="IPR050091">
    <property type="entry name" value="PKS_NRPS_Biosynth_Enz"/>
</dbReference>
<dbReference type="SUPFAM" id="SSF47336">
    <property type="entry name" value="ACP-like"/>
    <property type="match status" value="2"/>
</dbReference>
<evidence type="ECO:0000256" key="1">
    <source>
        <dbReference type="ARBA" id="ARBA00004496"/>
    </source>
</evidence>
<comment type="subcellular location">
    <subcellularLocation>
        <location evidence="1">Cytoplasm</location>
    </subcellularLocation>
</comment>
<dbReference type="Pfam" id="PF02801">
    <property type="entry name" value="Ketoacyl-synt_C"/>
    <property type="match status" value="2"/>
</dbReference>
<evidence type="ECO:0000256" key="9">
    <source>
        <dbReference type="ARBA" id="ARBA00022737"/>
    </source>
</evidence>
<keyword evidence="14" id="KW-1185">Reference proteome</keyword>
<dbReference type="CDD" id="cd00833">
    <property type="entry name" value="PKS"/>
    <property type="match status" value="2"/>
</dbReference>
<dbReference type="Proteomes" id="UP001528823">
    <property type="component" value="Unassembled WGS sequence"/>
</dbReference>
<dbReference type="InterPro" id="IPR014030">
    <property type="entry name" value="Ketoacyl_synth_N"/>
</dbReference>
<feature type="domain" description="Ketosynthase family 3 (KS3)" evidence="12">
    <location>
        <begin position="1456"/>
        <end position="1874"/>
    </location>
</feature>
<gene>
    <name evidence="13" type="ORF">ORQ98_11385</name>
</gene>
<keyword evidence="7" id="KW-0597">Phosphoprotein</keyword>
<dbReference type="InterPro" id="IPR013968">
    <property type="entry name" value="PKS_KR"/>
</dbReference>
<feature type="domain" description="Carrier" evidence="11">
    <location>
        <begin position="9"/>
        <end position="83"/>
    </location>
</feature>
<comment type="pathway">
    <text evidence="2">Antibiotic biosynthesis.</text>
</comment>
<dbReference type="InterPro" id="IPR020841">
    <property type="entry name" value="PKS_Beta-ketoAc_synthase_dom"/>
</dbReference>
<evidence type="ECO:0000256" key="5">
    <source>
        <dbReference type="ARBA" id="ARBA00022450"/>
    </source>
</evidence>
<dbReference type="Pfam" id="PF08659">
    <property type="entry name" value="KR"/>
    <property type="match status" value="1"/>
</dbReference>
<dbReference type="Gene3D" id="1.10.1240.100">
    <property type="match status" value="1"/>
</dbReference>
<dbReference type="SUPFAM" id="SSF51735">
    <property type="entry name" value="NAD(P)-binding Rossmann-fold domains"/>
    <property type="match status" value="1"/>
</dbReference>
<evidence type="ECO:0000256" key="4">
    <source>
        <dbReference type="ARBA" id="ARBA00006484"/>
    </source>
</evidence>
<dbReference type="Gene3D" id="3.40.47.10">
    <property type="match status" value="2"/>
</dbReference>
<feature type="region of interest" description="Disordered" evidence="10">
    <location>
        <begin position="143"/>
        <end position="167"/>
    </location>
</feature>
<dbReference type="PANTHER" id="PTHR43775:SF37">
    <property type="entry name" value="SI:DKEY-61P9.11"/>
    <property type="match status" value="1"/>
</dbReference>
<dbReference type="Pfam" id="PF00550">
    <property type="entry name" value="PP-binding"/>
    <property type="match status" value="2"/>
</dbReference>
<evidence type="ECO:0000256" key="2">
    <source>
        <dbReference type="ARBA" id="ARBA00004792"/>
    </source>
</evidence>
<dbReference type="CDD" id="cd08953">
    <property type="entry name" value="KR_2_SDR_x"/>
    <property type="match status" value="1"/>
</dbReference>
<dbReference type="SMART" id="SM00823">
    <property type="entry name" value="PKS_PP"/>
    <property type="match status" value="2"/>
</dbReference>
<dbReference type="PROSITE" id="PS50075">
    <property type="entry name" value="CARRIER"/>
    <property type="match status" value="2"/>
</dbReference>
<comment type="caution">
    <text evidence="13">The sequence shown here is derived from an EMBL/GenBank/DDBJ whole genome shotgun (WGS) entry which is preliminary data.</text>
</comment>
<dbReference type="InterPro" id="IPR054514">
    <property type="entry name" value="RhiE-like_linker"/>
</dbReference>
<feature type="region of interest" description="Disordered" evidence="10">
    <location>
        <begin position="1294"/>
        <end position="1313"/>
    </location>
</feature>
<protein>
    <submittedName>
        <fullName evidence="13">Beta-ketoacyl synthase N-terminal-like domain-containing protein</fullName>
    </submittedName>
</protein>
<feature type="domain" description="Carrier" evidence="11">
    <location>
        <begin position="1325"/>
        <end position="1403"/>
    </location>
</feature>
<feature type="compositionally biased region" description="Basic and acidic residues" evidence="10">
    <location>
        <begin position="156"/>
        <end position="166"/>
    </location>
</feature>
<dbReference type="PROSITE" id="PS52004">
    <property type="entry name" value="KS3_2"/>
    <property type="match status" value="2"/>
</dbReference>
<evidence type="ECO:0000256" key="3">
    <source>
        <dbReference type="ARBA" id="ARBA00005194"/>
    </source>
</evidence>
<sequence length="1961" mass="214991">MNFSQDKLGIIQTKIGLMLAEELHLPADVIDPEKNFVELGLTSSIGMIWVSRINQVFGLSIPAVRLYSYPTLQTFSAYLLKACQALGQETSQQVPAQERQATRKSIAPTLPVKQSVQLSLMNPHRNTASIRSRYKAQGNRTRFTGAKSNQQRFSATHKECGSEKETSNTTAKPAIAIVGMSGKFPKANNVMAFWNVIKNKVDCISEVPNDRWPMGYYYDKNPHSPGKSYSKWMGLLDEAEYFDPLFFNISPAEAPFIDPQQRLFLEAAWGCLEDAGYAADSLSDSRCGVFVGCGHYGYLGCGHPDYQGDGQQATAMTNAFSFTGGSPSILAARVSYFLNLKGPCLVIDTACSASLVAIAQACNSLVLGDSDVALAGGVSAIMNPSIHIMASRAGMLSKEGRCFTLDQRANGFVPGEGVGVVALKRLEDAEKDNDAIYGVIQGWGVNQDGKTNGITAPNPAAQSELIKSVYSQTGINPEDIQLIEMHGTGTQLGDPVEVEALVEAFQSFTDKSHYCALGAVKSNIGHLLAAAGVAGVIKVLLAIKHRQLPPTLHFEKANPHIQLSNSPFYVNTACQPWEVEASKARTAAVSSFSFCGTNAHLVIAEHHALRSTRPVSQHQPKPVAVVLSAKHPDQLQVAVANLLAFIRNTPISQTEQVTLLKELAYTLQVGRVAMKVRLGIIATSMEALEDRLQHCLDNNYLLSENGLTQPRSQQIYVSHLKGNQPKPANQPSPRAQTGEVDKLLALWVEGSEVDWNQLYPDQKPRRIHLPTYPFARQRYRLATAATSKATEDCAAEPSALLLDKDWQPQELVATLSGAEKQPLPLNDHILVLITPSLNDLTKAIKAVFPNSQILTAEALTGHQPENSSQVIDWGLISGCLDLTGLDPNYNDEDFDWLTYLQAMIEQSDAEKLRCIQLTQGLENFNLATKPTLSGAKRVGLYRMLQNEYHKVISRHIDIDQYFSLEANQLIHCIYNEWLQDQIEPEVCYRQGRRFKAGFKASPLENTSAYQSNHFDRHLLFAGNDVVWITGGTRGLGMLCAKHWLKAYGARNFVLMGQAALPARESWPALVGSSDSDPVLQQKIRDIQYLESQGATVKVLATPLSDIAAIRTDLLAVKRELGPIKGVIHCAGQADFTTPAFIRKQTESIERLCEPKIKGLAVLHEVLKDEPLKYFVLFSSVSATIPTLAVGHSDYALANAYMDYFAQYQQGQGYSFYQSIQWPNWKQTGMGEVTNPVYQSSGLLSHTNQQGLKLLDHVLAHGHNSVLMPAMIDGARFNLSSLFYRQAETVKPLPIDPTLDQSSDKVHNRGKSGLETDTALQSQSLSITDQTITWLTALLGKELALTPDFLEPDKPIQEYGVDSIVLAQLVNRMDRDLPGLNIDPSLVLAYPTIESLSQYLASSHEEKLAQQFSVSNQTKPTADLEQDQASLPNIAPTQFSAEKPQVKQQATVAKTSIRKIAVIGMGCHFPDADNLDQYWQNLATGHDSIGEVPLSRWNTDSYYHPDTFQHQKSISKWGGFLADIEAFDPDYFGIDESLAAQIDPLERQWLEVSAEALADAGYEKADLWGKPVGVYVGSRTSNFASKLDTLAKDVLVGVGQNFIAAHLAHIYNFTGPNLVVDAACASALTAIHLAVQSLRQGESEIALAGGVDILLDEQPFITLSRAQVLSPDGRCKTFDEKANGIGIGEGCGVLVLKPLEAAIEDNNKIYGVIEGSAVNNDGNTMGVTTPNPTAQQKLIESAIADAQIQARSISYVETHGTGTLIGDPIELKALTAIFDKAQTEKQVCGVGSVKSNIGHLLSAAGVASVIKVLLSMVHRKIPPTLHCQNPNPRFDFDNSPLYPVLQLKDWKAASLRAGISSFGLGGNNAHLIISDEGIPANRLADTQPRKAPVIFQRKRYWPDPQRSKKQSRFVDKKNQTVEKKSAVQYLQNIQSENAKKIIHTDETVAQKKQFMRFFELVK</sequence>
<dbReference type="Pfam" id="PF22336">
    <property type="entry name" value="RhiE-like_linker"/>
    <property type="match status" value="1"/>
</dbReference>
<dbReference type="InterPro" id="IPR006162">
    <property type="entry name" value="Ppantetheine_attach_site"/>
</dbReference>
<keyword evidence="9" id="KW-0677">Repeat</keyword>
<keyword evidence="8" id="KW-0808">Transferase</keyword>
<organism evidence="13 14">
    <name type="scientific">Spartinivicinus poritis</name>
    <dbReference type="NCBI Taxonomy" id="2994640"/>
    <lineage>
        <taxon>Bacteria</taxon>
        <taxon>Pseudomonadati</taxon>
        <taxon>Pseudomonadota</taxon>
        <taxon>Gammaproteobacteria</taxon>
        <taxon>Oceanospirillales</taxon>
        <taxon>Zooshikellaceae</taxon>
        <taxon>Spartinivicinus</taxon>
    </lineage>
</organism>
<dbReference type="InterPro" id="IPR018201">
    <property type="entry name" value="Ketoacyl_synth_AS"/>
</dbReference>
<dbReference type="PROSITE" id="PS00012">
    <property type="entry name" value="PHOSPHOPANTETHEINE"/>
    <property type="match status" value="1"/>
</dbReference>
<dbReference type="SUPFAM" id="SSF53901">
    <property type="entry name" value="Thiolase-like"/>
    <property type="match status" value="2"/>
</dbReference>
<dbReference type="InterPro" id="IPR036736">
    <property type="entry name" value="ACP-like_sf"/>
</dbReference>
<keyword evidence="6" id="KW-0963">Cytoplasm</keyword>
<comment type="similarity">
    <text evidence="4">Belongs to the short-chain dehydrogenases/reductases (SDR) family.</text>
</comment>
<dbReference type="Pfam" id="PF00109">
    <property type="entry name" value="ketoacyl-synt"/>
    <property type="match status" value="2"/>
</dbReference>
<reference evidence="13 14" key="1">
    <citation type="submission" date="2022-11" db="EMBL/GenBank/DDBJ databases">
        <title>Spartinivicinus poritis sp. nov., isolated from scleractinian coral Porites lutea.</title>
        <authorList>
            <person name="Zhang G."/>
            <person name="Cai L."/>
            <person name="Wei Q."/>
        </authorList>
    </citation>
    <scope>NUCLEOTIDE SEQUENCE [LARGE SCALE GENOMIC DNA]</scope>
    <source>
        <strain evidence="13 14">A2-2</strain>
    </source>
</reference>
<dbReference type="Gene3D" id="1.10.1200.10">
    <property type="entry name" value="ACP-like"/>
    <property type="match status" value="2"/>
</dbReference>
<evidence type="ECO:0000259" key="11">
    <source>
        <dbReference type="PROSITE" id="PS50075"/>
    </source>
</evidence>
<dbReference type="InterPro" id="IPR009081">
    <property type="entry name" value="PP-bd_ACP"/>
</dbReference>
<keyword evidence="5" id="KW-0596">Phosphopantetheine</keyword>
<dbReference type="SMART" id="SM01294">
    <property type="entry name" value="PKS_PP_betabranch"/>
    <property type="match status" value="2"/>
</dbReference>
<dbReference type="InterPro" id="IPR020806">
    <property type="entry name" value="PKS_PP-bd"/>
</dbReference>
<dbReference type="SMART" id="SM00822">
    <property type="entry name" value="PKS_KR"/>
    <property type="match status" value="1"/>
</dbReference>
<evidence type="ECO:0000256" key="10">
    <source>
        <dbReference type="SAM" id="MobiDB-lite"/>
    </source>
</evidence>
<accession>A0ABT5U8D6</accession>
<dbReference type="EMBL" id="JAPMOU010000012">
    <property type="protein sequence ID" value="MDE1462572.1"/>
    <property type="molecule type" value="Genomic_DNA"/>
</dbReference>
<evidence type="ECO:0000259" key="12">
    <source>
        <dbReference type="PROSITE" id="PS52004"/>
    </source>
</evidence>
<dbReference type="Gene3D" id="3.40.50.720">
    <property type="entry name" value="NAD(P)-binding Rossmann-like Domain"/>
    <property type="match status" value="1"/>
</dbReference>
<evidence type="ECO:0000313" key="13">
    <source>
        <dbReference type="EMBL" id="MDE1462572.1"/>
    </source>
</evidence>
<dbReference type="InterPro" id="IPR016039">
    <property type="entry name" value="Thiolase-like"/>
</dbReference>
<name>A0ABT5U8D6_9GAMM</name>
<evidence type="ECO:0000256" key="8">
    <source>
        <dbReference type="ARBA" id="ARBA00022679"/>
    </source>
</evidence>
<feature type="compositionally biased region" description="Polar residues" evidence="10">
    <location>
        <begin position="143"/>
        <end position="154"/>
    </location>
</feature>
<evidence type="ECO:0000313" key="14">
    <source>
        <dbReference type="Proteomes" id="UP001528823"/>
    </source>
</evidence>
<dbReference type="PROSITE" id="PS00606">
    <property type="entry name" value="KS3_1"/>
    <property type="match status" value="2"/>
</dbReference>
<dbReference type="SMART" id="SM00825">
    <property type="entry name" value="PKS_KS"/>
    <property type="match status" value="2"/>
</dbReference>
<dbReference type="Pfam" id="PF16197">
    <property type="entry name" value="KAsynt_C_assoc"/>
    <property type="match status" value="1"/>
</dbReference>
<dbReference type="InterPro" id="IPR014031">
    <property type="entry name" value="Ketoacyl_synth_C"/>
</dbReference>
<proteinExistence type="inferred from homology"/>
<dbReference type="InterPro" id="IPR057326">
    <property type="entry name" value="KR_dom"/>
</dbReference>
<evidence type="ECO:0000256" key="6">
    <source>
        <dbReference type="ARBA" id="ARBA00022490"/>
    </source>
</evidence>
<evidence type="ECO:0000256" key="7">
    <source>
        <dbReference type="ARBA" id="ARBA00022553"/>
    </source>
</evidence>
<dbReference type="RefSeq" id="WP_274688929.1">
    <property type="nucleotide sequence ID" value="NZ_JAPMOU010000012.1"/>
</dbReference>
<comment type="pathway">
    <text evidence="3">Lipid metabolism; fatty acid biosynthesis.</text>
</comment>